<feature type="compositionally biased region" description="Low complexity" evidence="1">
    <location>
        <begin position="14"/>
        <end position="27"/>
    </location>
</feature>
<dbReference type="EMBL" id="ADAS02000072">
    <property type="protein sequence ID" value="OAV91971.1"/>
    <property type="molecule type" value="Genomic_DNA"/>
</dbReference>
<evidence type="ECO:0000313" key="3">
    <source>
        <dbReference type="EnsemblFungi" id="PTTG_11555-t43_1-p1"/>
    </source>
</evidence>
<accession>A0A180GH72</accession>
<name>A0A180GH72_PUCT1</name>
<reference evidence="3 4" key="3">
    <citation type="journal article" date="2017" name="G3 (Bethesda)">
        <title>Comparative analysis highlights variable genome content of wheat rusts and divergence of the mating loci.</title>
        <authorList>
            <person name="Cuomo C.A."/>
            <person name="Bakkeren G."/>
            <person name="Khalil H.B."/>
            <person name="Panwar V."/>
            <person name="Joly D."/>
            <person name="Linning R."/>
            <person name="Sakthikumar S."/>
            <person name="Song X."/>
            <person name="Adiconis X."/>
            <person name="Fan L."/>
            <person name="Goldberg J.M."/>
            <person name="Levin J.Z."/>
            <person name="Young S."/>
            <person name="Zeng Q."/>
            <person name="Anikster Y."/>
            <person name="Bruce M."/>
            <person name="Wang M."/>
            <person name="Yin C."/>
            <person name="McCallum B."/>
            <person name="Szabo L.J."/>
            <person name="Hulbert S."/>
            <person name="Chen X."/>
            <person name="Fellers J.P."/>
        </authorList>
    </citation>
    <scope>NUCLEOTIDE SEQUENCE</scope>
    <source>
        <strain evidence="4">Isolate 1-1 / race 1 (BBBD)</strain>
        <strain evidence="3">isolate 1-1 / race 1 (BBBD)</strain>
    </source>
</reference>
<organism evidence="2">
    <name type="scientific">Puccinia triticina (isolate 1-1 / race 1 (BBBD))</name>
    <name type="common">Brown leaf rust fungus</name>
    <dbReference type="NCBI Taxonomy" id="630390"/>
    <lineage>
        <taxon>Eukaryota</taxon>
        <taxon>Fungi</taxon>
        <taxon>Dikarya</taxon>
        <taxon>Basidiomycota</taxon>
        <taxon>Pucciniomycotina</taxon>
        <taxon>Pucciniomycetes</taxon>
        <taxon>Pucciniales</taxon>
        <taxon>Pucciniaceae</taxon>
        <taxon>Puccinia</taxon>
    </lineage>
</organism>
<dbReference type="Proteomes" id="UP000005240">
    <property type="component" value="Unassembled WGS sequence"/>
</dbReference>
<protein>
    <submittedName>
        <fullName evidence="2 3">Uncharacterized protein</fullName>
    </submittedName>
</protein>
<dbReference type="VEuPathDB" id="FungiDB:PTTG_11555"/>
<proteinExistence type="predicted"/>
<reference evidence="2" key="2">
    <citation type="submission" date="2016-05" db="EMBL/GenBank/DDBJ databases">
        <title>Comparative analysis highlights variable genome content of wheat rusts and divergence of the mating loci.</title>
        <authorList>
            <person name="Cuomo C.A."/>
            <person name="Bakkeren G."/>
            <person name="Szabo L."/>
            <person name="Khalil H."/>
            <person name="Joly D."/>
            <person name="Goldberg J."/>
            <person name="Young S."/>
            <person name="Zeng Q."/>
            <person name="Fellers J."/>
        </authorList>
    </citation>
    <scope>NUCLEOTIDE SEQUENCE [LARGE SCALE GENOMIC DNA]</scope>
    <source>
        <strain evidence="2">1-1 BBBD Race 1</strain>
    </source>
</reference>
<reference evidence="3" key="4">
    <citation type="submission" date="2025-05" db="UniProtKB">
        <authorList>
            <consortium name="EnsemblFungi"/>
        </authorList>
    </citation>
    <scope>IDENTIFICATION</scope>
    <source>
        <strain evidence="3">isolate 1-1 / race 1 (BBBD)</strain>
    </source>
</reference>
<gene>
    <name evidence="2" type="ORF">PTTG_11555</name>
</gene>
<evidence type="ECO:0000313" key="2">
    <source>
        <dbReference type="EMBL" id="OAV91971.1"/>
    </source>
</evidence>
<evidence type="ECO:0000256" key="1">
    <source>
        <dbReference type="SAM" id="MobiDB-lite"/>
    </source>
</evidence>
<evidence type="ECO:0000313" key="4">
    <source>
        <dbReference type="Proteomes" id="UP000005240"/>
    </source>
</evidence>
<dbReference type="EnsemblFungi" id="PTTG_11555-t43_1">
    <property type="protein sequence ID" value="PTTG_11555-t43_1-p1"/>
    <property type="gene ID" value="PTTG_11555"/>
</dbReference>
<dbReference type="AlphaFoldDB" id="A0A180GH72"/>
<keyword evidence="4" id="KW-1185">Reference proteome</keyword>
<sequence>MAPQLRHGRPFPNLPSALAATSSTPSTGTRDSKKAILEPVCPHHRLPFAFAAQPYLSRANQPWDGTLDCLLAALACAAYAIDLPGITRFVLLFIPSAVFRSLTQLASNLSKQALSATRANSPSAFQEPISATSKV</sequence>
<feature type="region of interest" description="Disordered" evidence="1">
    <location>
        <begin position="1"/>
        <end position="32"/>
    </location>
</feature>
<feature type="non-terminal residue" evidence="2">
    <location>
        <position position="135"/>
    </location>
</feature>
<reference evidence="2" key="1">
    <citation type="submission" date="2009-11" db="EMBL/GenBank/DDBJ databases">
        <authorList>
            <consortium name="The Broad Institute Genome Sequencing Platform"/>
            <person name="Ward D."/>
            <person name="Feldgarden M."/>
            <person name="Earl A."/>
            <person name="Young S.K."/>
            <person name="Zeng Q."/>
            <person name="Koehrsen M."/>
            <person name="Alvarado L."/>
            <person name="Berlin A."/>
            <person name="Bochicchio J."/>
            <person name="Borenstein D."/>
            <person name="Chapman S.B."/>
            <person name="Chen Z."/>
            <person name="Engels R."/>
            <person name="Freedman E."/>
            <person name="Gellesch M."/>
            <person name="Goldberg J."/>
            <person name="Griggs A."/>
            <person name="Gujja S."/>
            <person name="Heilman E."/>
            <person name="Heiman D."/>
            <person name="Hepburn T."/>
            <person name="Howarth C."/>
            <person name="Jen D."/>
            <person name="Larson L."/>
            <person name="Lewis B."/>
            <person name="Mehta T."/>
            <person name="Park D."/>
            <person name="Pearson M."/>
            <person name="Roberts A."/>
            <person name="Saif S."/>
            <person name="Shea T."/>
            <person name="Shenoy N."/>
            <person name="Sisk P."/>
            <person name="Stolte C."/>
            <person name="Sykes S."/>
            <person name="Thomson T."/>
            <person name="Walk T."/>
            <person name="White J."/>
            <person name="Yandava C."/>
            <person name="Izard J."/>
            <person name="Baranova O.V."/>
            <person name="Blanton J.M."/>
            <person name="Tanner A.C."/>
            <person name="Dewhirst F.E."/>
            <person name="Haas B."/>
            <person name="Nusbaum C."/>
            <person name="Birren B."/>
        </authorList>
    </citation>
    <scope>NUCLEOTIDE SEQUENCE [LARGE SCALE GENOMIC DNA]</scope>
    <source>
        <strain evidence="2">1-1 BBBD Race 1</strain>
    </source>
</reference>